<feature type="region of interest" description="Disordered" evidence="1">
    <location>
        <begin position="145"/>
        <end position="187"/>
    </location>
</feature>
<feature type="region of interest" description="Disordered" evidence="1">
    <location>
        <begin position="1"/>
        <end position="23"/>
    </location>
</feature>
<dbReference type="AlphaFoldDB" id="A0A3N4IQ54"/>
<accession>A0A3N4IQ54</accession>
<sequence length="187" mass="20308">MCLARTYPVGAPNSNLKAPNPSISIPASVANTYNVASSIARPTLSGFYPTEDQDEDKEDEEDDEETHRQADEKMRFSSRAPNKPGYVVVGAAYFLPSVGWDLSESGERVFPTERVAQVEDVLVSFSKDIGIKVNEDFGQGEQAIVEEKDDKDEGPDVVRDHNGGPLDDRGPSLGCGWGGGFVDPDEQ</sequence>
<evidence type="ECO:0000313" key="2">
    <source>
        <dbReference type="EMBL" id="RPA83744.1"/>
    </source>
</evidence>
<feature type="compositionally biased region" description="Basic and acidic residues" evidence="1">
    <location>
        <begin position="65"/>
        <end position="75"/>
    </location>
</feature>
<dbReference type="Proteomes" id="UP000275078">
    <property type="component" value="Unassembled WGS sequence"/>
</dbReference>
<reference evidence="2 3" key="1">
    <citation type="journal article" date="2018" name="Nat. Ecol. Evol.">
        <title>Pezizomycetes genomes reveal the molecular basis of ectomycorrhizal truffle lifestyle.</title>
        <authorList>
            <person name="Murat C."/>
            <person name="Payen T."/>
            <person name="Noel B."/>
            <person name="Kuo A."/>
            <person name="Morin E."/>
            <person name="Chen J."/>
            <person name="Kohler A."/>
            <person name="Krizsan K."/>
            <person name="Balestrini R."/>
            <person name="Da Silva C."/>
            <person name="Montanini B."/>
            <person name="Hainaut M."/>
            <person name="Levati E."/>
            <person name="Barry K.W."/>
            <person name="Belfiori B."/>
            <person name="Cichocki N."/>
            <person name="Clum A."/>
            <person name="Dockter R.B."/>
            <person name="Fauchery L."/>
            <person name="Guy J."/>
            <person name="Iotti M."/>
            <person name="Le Tacon F."/>
            <person name="Lindquist E.A."/>
            <person name="Lipzen A."/>
            <person name="Malagnac F."/>
            <person name="Mello A."/>
            <person name="Molinier V."/>
            <person name="Miyauchi S."/>
            <person name="Poulain J."/>
            <person name="Riccioni C."/>
            <person name="Rubini A."/>
            <person name="Sitrit Y."/>
            <person name="Splivallo R."/>
            <person name="Traeger S."/>
            <person name="Wang M."/>
            <person name="Zifcakova L."/>
            <person name="Wipf D."/>
            <person name="Zambonelli A."/>
            <person name="Paolocci F."/>
            <person name="Nowrousian M."/>
            <person name="Ottonello S."/>
            <person name="Baldrian P."/>
            <person name="Spatafora J.W."/>
            <person name="Henrissat B."/>
            <person name="Nagy L.G."/>
            <person name="Aury J.M."/>
            <person name="Wincker P."/>
            <person name="Grigoriev I.V."/>
            <person name="Bonfante P."/>
            <person name="Martin F.M."/>
        </authorList>
    </citation>
    <scope>NUCLEOTIDE SEQUENCE [LARGE SCALE GENOMIC DNA]</scope>
    <source>
        <strain evidence="2 3">RN42</strain>
    </source>
</reference>
<feature type="compositionally biased region" description="Polar residues" evidence="1">
    <location>
        <begin position="12"/>
        <end position="23"/>
    </location>
</feature>
<protein>
    <submittedName>
        <fullName evidence="2">Uncharacterized protein</fullName>
    </submittedName>
</protein>
<gene>
    <name evidence="2" type="ORF">BJ508DRAFT_50373</name>
</gene>
<dbReference type="EMBL" id="ML119662">
    <property type="protein sequence ID" value="RPA83744.1"/>
    <property type="molecule type" value="Genomic_DNA"/>
</dbReference>
<feature type="compositionally biased region" description="Basic and acidic residues" evidence="1">
    <location>
        <begin position="154"/>
        <end position="170"/>
    </location>
</feature>
<keyword evidence="3" id="KW-1185">Reference proteome</keyword>
<name>A0A3N4IQ54_ASCIM</name>
<proteinExistence type="predicted"/>
<evidence type="ECO:0000256" key="1">
    <source>
        <dbReference type="SAM" id="MobiDB-lite"/>
    </source>
</evidence>
<feature type="compositionally biased region" description="Acidic residues" evidence="1">
    <location>
        <begin position="51"/>
        <end position="64"/>
    </location>
</feature>
<feature type="region of interest" description="Disordered" evidence="1">
    <location>
        <begin position="44"/>
        <end position="81"/>
    </location>
</feature>
<evidence type="ECO:0000313" key="3">
    <source>
        <dbReference type="Proteomes" id="UP000275078"/>
    </source>
</evidence>
<organism evidence="2 3">
    <name type="scientific">Ascobolus immersus RN42</name>
    <dbReference type="NCBI Taxonomy" id="1160509"/>
    <lineage>
        <taxon>Eukaryota</taxon>
        <taxon>Fungi</taxon>
        <taxon>Dikarya</taxon>
        <taxon>Ascomycota</taxon>
        <taxon>Pezizomycotina</taxon>
        <taxon>Pezizomycetes</taxon>
        <taxon>Pezizales</taxon>
        <taxon>Ascobolaceae</taxon>
        <taxon>Ascobolus</taxon>
    </lineage>
</organism>